<dbReference type="Proteomes" id="UP001419268">
    <property type="component" value="Unassembled WGS sequence"/>
</dbReference>
<comment type="caution">
    <text evidence="2">The sequence shown here is derived from an EMBL/GenBank/DDBJ whole genome shotgun (WGS) entry which is preliminary data.</text>
</comment>
<accession>A0AAP0HWN8</accession>
<gene>
    <name evidence="2" type="ORF">Scep_023912</name>
</gene>
<keyword evidence="3" id="KW-1185">Reference proteome</keyword>
<evidence type="ECO:0000313" key="2">
    <source>
        <dbReference type="EMBL" id="KAK9100482.1"/>
    </source>
</evidence>
<feature type="region of interest" description="Disordered" evidence="1">
    <location>
        <begin position="30"/>
        <end position="95"/>
    </location>
</feature>
<protein>
    <submittedName>
        <fullName evidence="2">Uncharacterized protein</fullName>
    </submittedName>
</protein>
<proteinExistence type="predicted"/>
<dbReference type="AlphaFoldDB" id="A0AAP0HWN8"/>
<feature type="compositionally biased region" description="Basic and acidic residues" evidence="1">
    <location>
        <begin position="73"/>
        <end position="95"/>
    </location>
</feature>
<dbReference type="EMBL" id="JBBNAG010000010">
    <property type="protein sequence ID" value="KAK9100482.1"/>
    <property type="molecule type" value="Genomic_DNA"/>
</dbReference>
<evidence type="ECO:0000256" key="1">
    <source>
        <dbReference type="SAM" id="MobiDB-lite"/>
    </source>
</evidence>
<sequence>MTLAHSRPRWSHAAAGHPAICCRLPLVEKGLNKDQGGEGDGDIEEGSDDEDEESGEVDPIPILDNDSEFDVESTEKRGFEHSGDGEERCVEHGENPEVEKKITKNMEDEFLVSTLPLGDEGRDQEGNNIPLKPPVKGSVQSKVEHAQNEPDVLPSFTMGASSSQQPSDLFHLFFDELKATMENHLDRIEDFLVSLDGKLQKMNDAFNKAAGDVCIGMQTIHKDMDCLPKRATDVEKKMMSSRHVMKEFVDRMDPMVDEYRGLSTNETLGRNRSDGAIGVAPLGEYGAANGVDGGGVEGEGGLVVSQQSHLMLVGRRAMEPPLQVQCKEALHRVYVTTSQHLIQGFEDYIFG</sequence>
<feature type="compositionally biased region" description="Acidic residues" evidence="1">
    <location>
        <begin position="37"/>
        <end position="56"/>
    </location>
</feature>
<name>A0AAP0HWN8_9MAGN</name>
<organism evidence="2 3">
    <name type="scientific">Stephania cephalantha</name>
    <dbReference type="NCBI Taxonomy" id="152367"/>
    <lineage>
        <taxon>Eukaryota</taxon>
        <taxon>Viridiplantae</taxon>
        <taxon>Streptophyta</taxon>
        <taxon>Embryophyta</taxon>
        <taxon>Tracheophyta</taxon>
        <taxon>Spermatophyta</taxon>
        <taxon>Magnoliopsida</taxon>
        <taxon>Ranunculales</taxon>
        <taxon>Menispermaceae</taxon>
        <taxon>Menispermoideae</taxon>
        <taxon>Cissampelideae</taxon>
        <taxon>Stephania</taxon>
    </lineage>
</organism>
<reference evidence="2 3" key="1">
    <citation type="submission" date="2024-01" db="EMBL/GenBank/DDBJ databases">
        <title>Genome assemblies of Stephania.</title>
        <authorList>
            <person name="Yang L."/>
        </authorList>
    </citation>
    <scope>NUCLEOTIDE SEQUENCE [LARGE SCALE GENOMIC DNA]</scope>
    <source>
        <strain evidence="2">JXDWG</strain>
        <tissue evidence="2">Leaf</tissue>
    </source>
</reference>
<evidence type="ECO:0000313" key="3">
    <source>
        <dbReference type="Proteomes" id="UP001419268"/>
    </source>
</evidence>